<dbReference type="EMBL" id="JABBGG010000004">
    <property type="protein sequence ID" value="NML61141.1"/>
    <property type="molecule type" value="Genomic_DNA"/>
</dbReference>
<accession>A0A848HMS5</accession>
<organism evidence="1 2">
    <name type="scientific">Massilia polaris</name>
    <dbReference type="NCBI Taxonomy" id="2728846"/>
    <lineage>
        <taxon>Bacteria</taxon>
        <taxon>Pseudomonadati</taxon>
        <taxon>Pseudomonadota</taxon>
        <taxon>Betaproteobacteria</taxon>
        <taxon>Burkholderiales</taxon>
        <taxon>Oxalobacteraceae</taxon>
        <taxon>Telluria group</taxon>
        <taxon>Massilia</taxon>
    </lineage>
</organism>
<sequence length="107" mass="12305">MTTKQARKRTQLSKQQLEAYIRAESLDSQNVFFTNHVRQQMRKRHISVACVISTLREGRIKRTPEPNTMLGTLECRMEHYCTGHNIGVVVAISDDEPDLVLVTAMYI</sequence>
<keyword evidence="2" id="KW-1185">Reference proteome</keyword>
<evidence type="ECO:0000313" key="1">
    <source>
        <dbReference type="EMBL" id="NML61141.1"/>
    </source>
</evidence>
<evidence type="ECO:0000313" key="2">
    <source>
        <dbReference type="Proteomes" id="UP000583752"/>
    </source>
</evidence>
<reference evidence="1 2" key="1">
    <citation type="submission" date="2020-04" db="EMBL/GenBank/DDBJ databases">
        <title>Massilia sp. RP-1-19 isolated from soil.</title>
        <authorList>
            <person name="Dahal R.H."/>
        </authorList>
    </citation>
    <scope>NUCLEOTIDE SEQUENCE [LARGE SCALE GENOMIC DNA]</scope>
    <source>
        <strain evidence="1 2">RP-1-19</strain>
    </source>
</reference>
<dbReference type="Pfam" id="PF14076">
    <property type="entry name" value="DUF4258"/>
    <property type="match status" value="1"/>
</dbReference>
<dbReference type="AlphaFoldDB" id="A0A848HMS5"/>
<proteinExistence type="predicted"/>
<dbReference type="Proteomes" id="UP000583752">
    <property type="component" value="Unassembled WGS sequence"/>
</dbReference>
<dbReference type="RefSeq" id="WP_169464846.1">
    <property type="nucleotide sequence ID" value="NZ_JABBGG010000004.1"/>
</dbReference>
<comment type="caution">
    <text evidence="1">The sequence shown here is derived from an EMBL/GenBank/DDBJ whole genome shotgun (WGS) entry which is preliminary data.</text>
</comment>
<gene>
    <name evidence="1" type="ORF">HHL21_08620</name>
</gene>
<dbReference type="InterPro" id="IPR025354">
    <property type="entry name" value="DUF4258"/>
</dbReference>
<protein>
    <submittedName>
        <fullName evidence="1">DUF4258 domain-containing protein</fullName>
    </submittedName>
</protein>
<name>A0A848HMS5_9BURK</name>